<dbReference type="HOGENOM" id="CLU_2879433_0_0_11"/>
<evidence type="ECO:0000313" key="1">
    <source>
        <dbReference type="EMBL" id="EPI49720.1"/>
    </source>
</evidence>
<gene>
    <name evidence="1" type="ORF">HMPREF1576_01388</name>
</gene>
<organism evidence="1 2">
    <name type="scientific">Gardnerella pickettii JCP7719</name>
    <dbReference type="NCBI Taxonomy" id="1261061"/>
    <lineage>
        <taxon>Bacteria</taxon>
        <taxon>Bacillati</taxon>
        <taxon>Actinomycetota</taxon>
        <taxon>Actinomycetes</taxon>
        <taxon>Bifidobacteriales</taxon>
        <taxon>Bifidobacteriaceae</taxon>
        <taxon>Gardnerella</taxon>
        <taxon>Gardnerella pickettii</taxon>
    </lineage>
</organism>
<protein>
    <submittedName>
        <fullName evidence="1">Uncharacterized protein</fullName>
    </submittedName>
</protein>
<dbReference type="Proteomes" id="UP000014601">
    <property type="component" value="Unassembled WGS sequence"/>
</dbReference>
<dbReference type="EMBL" id="ATJO01000151">
    <property type="protein sequence ID" value="EPI49720.1"/>
    <property type="molecule type" value="Genomic_DNA"/>
</dbReference>
<accession>S4H1S8</accession>
<evidence type="ECO:0000313" key="2">
    <source>
        <dbReference type="Proteomes" id="UP000014601"/>
    </source>
</evidence>
<sequence>MNALIACATTCLSAFCTKFGVNYVQNPSNNSAFCTIFDHNYVQNAEISLARSKRMREVNLTNL</sequence>
<dbReference type="AlphaFoldDB" id="S4H1S8"/>
<comment type="caution">
    <text evidence="1">The sequence shown here is derived from an EMBL/GenBank/DDBJ whole genome shotgun (WGS) entry which is preliminary data.</text>
</comment>
<proteinExistence type="predicted"/>
<reference evidence="1 2" key="1">
    <citation type="submission" date="2013-06" db="EMBL/GenBank/DDBJ databases">
        <authorList>
            <person name="Weinstock G."/>
            <person name="Sodergren E."/>
            <person name="Lobos E.A."/>
            <person name="Fulton L."/>
            <person name="Fulton R."/>
            <person name="Courtney L."/>
            <person name="Fronick C."/>
            <person name="O'Laughlin M."/>
            <person name="Godfrey J."/>
            <person name="Wilson R.M."/>
            <person name="Miner T."/>
            <person name="Farmer C."/>
            <person name="Delehaunty K."/>
            <person name="Cordes M."/>
            <person name="Minx P."/>
            <person name="Tomlinson C."/>
            <person name="Chen J."/>
            <person name="Wollam A."/>
            <person name="Pepin K.H."/>
            <person name="Bhonagiri V."/>
            <person name="Zhang X."/>
            <person name="Warren W."/>
            <person name="Mitreva M."/>
            <person name="Mardis E.R."/>
            <person name="Wilson R.K."/>
        </authorList>
    </citation>
    <scope>NUCLEOTIDE SEQUENCE [LARGE SCALE GENOMIC DNA]</scope>
    <source>
        <strain evidence="1 2">JCP7719</strain>
    </source>
</reference>
<name>S4H1S8_9BIFI</name>